<dbReference type="AlphaFoldDB" id="A0A9P7E3H8"/>
<comment type="caution">
    <text evidence="1">The sequence shown here is derived from an EMBL/GenBank/DDBJ whole genome shotgun (WGS) entry which is preliminary data.</text>
</comment>
<accession>A0A9P7E3H8</accession>
<dbReference type="PANTHER" id="PTHR46579">
    <property type="entry name" value="F5/8 TYPE C DOMAIN-CONTAINING PROTEIN-RELATED"/>
    <property type="match status" value="1"/>
</dbReference>
<evidence type="ECO:0000313" key="2">
    <source>
        <dbReference type="Proteomes" id="UP000719766"/>
    </source>
</evidence>
<proteinExistence type="predicted"/>
<dbReference type="OrthoDB" id="3239894at2759"/>
<dbReference type="Proteomes" id="UP000719766">
    <property type="component" value="Unassembled WGS sequence"/>
</dbReference>
<dbReference type="EMBL" id="JABBWE010000001">
    <property type="protein sequence ID" value="KAG1810292.1"/>
    <property type="molecule type" value="Genomic_DNA"/>
</dbReference>
<evidence type="ECO:0000313" key="1">
    <source>
        <dbReference type="EMBL" id="KAG1810292.1"/>
    </source>
</evidence>
<reference evidence="1" key="1">
    <citation type="journal article" date="2020" name="New Phytol.">
        <title>Comparative genomics reveals dynamic genome evolution in host specialist ectomycorrhizal fungi.</title>
        <authorList>
            <person name="Lofgren L.A."/>
            <person name="Nguyen N.H."/>
            <person name="Vilgalys R."/>
            <person name="Ruytinx J."/>
            <person name="Liao H.L."/>
            <person name="Branco S."/>
            <person name="Kuo A."/>
            <person name="LaButti K."/>
            <person name="Lipzen A."/>
            <person name="Andreopoulos W."/>
            <person name="Pangilinan J."/>
            <person name="Riley R."/>
            <person name="Hundley H."/>
            <person name="Na H."/>
            <person name="Barry K."/>
            <person name="Grigoriev I.V."/>
            <person name="Stajich J.E."/>
            <person name="Kennedy P.G."/>
        </authorList>
    </citation>
    <scope>NUCLEOTIDE SEQUENCE</scope>
    <source>
        <strain evidence="1">S12</strain>
    </source>
</reference>
<gene>
    <name evidence="1" type="ORF">HD556DRAFT_1223274</name>
</gene>
<dbReference type="GeneID" id="64590639"/>
<dbReference type="RefSeq" id="XP_041167957.1">
    <property type="nucleotide sequence ID" value="XM_041296875.1"/>
</dbReference>
<sequence length="294" mass="33243">FVKEHATRYTQLAHLPYFDLVEQIVIDPMHNLFLGLVKTHFYNIWVQNKILRPNHELAKFHDMIADFIIPSSCGKLPTDIGMPSGGSLTADQWLLLSTVYGPIIIPQLWSACLLTDASGKVLNQHLDVIQRLETQKQVAASHKADNRKSLAEAKKQGMDAYALEKARIAQEKLALAEAKKTAKLKAAAAKEAEKLRLATEKKARAAQKVSLYGSATIKPNHHYATHVADCVRNFGPLHDFWTFLFERLNKVLKSFKTNNHADGELETTFFHEFQKTCQTSRLVSFRAYFPKNSD</sequence>
<protein>
    <submittedName>
        <fullName evidence="1">Uncharacterized protein</fullName>
    </submittedName>
</protein>
<dbReference type="PANTHER" id="PTHR46579:SF1">
    <property type="entry name" value="F5_8 TYPE C DOMAIN-CONTAINING PROTEIN"/>
    <property type="match status" value="1"/>
</dbReference>
<name>A0A9P7E3H8_9AGAM</name>
<feature type="non-terminal residue" evidence="1">
    <location>
        <position position="1"/>
    </location>
</feature>
<keyword evidence="2" id="KW-1185">Reference proteome</keyword>
<organism evidence="1 2">
    <name type="scientific">Suillus plorans</name>
    <dbReference type="NCBI Taxonomy" id="116603"/>
    <lineage>
        <taxon>Eukaryota</taxon>
        <taxon>Fungi</taxon>
        <taxon>Dikarya</taxon>
        <taxon>Basidiomycota</taxon>
        <taxon>Agaricomycotina</taxon>
        <taxon>Agaricomycetes</taxon>
        <taxon>Agaricomycetidae</taxon>
        <taxon>Boletales</taxon>
        <taxon>Suillineae</taxon>
        <taxon>Suillaceae</taxon>
        <taxon>Suillus</taxon>
    </lineage>
</organism>